<organism evidence="1 2">
    <name type="scientific">Racocetra persica</name>
    <dbReference type="NCBI Taxonomy" id="160502"/>
    <lineage>
        <taxon>Eukaryota</taxon>
        <taxon>Fungi</taxon>
        <taxon>Fungi incertae sedis</taxon>
        <taxon>Mucoromycota</taxon>
        <taxon>Glomeromycotina</taxon>
        <taxon>Glomeromycetes</taxon>
        <taxon>Diversisporales</taxon>
        <taxon>Gigasporaceae</taxon>
        <taxon>Racocetra</taxon>
    </lineage>
</organism>
<sequence>QLLINVDICAATYYPNGSVIDIISKVLPKVQNRERTRDDLRRGLSKFDCDVLTKFFRDVNITTTYRGSNGVKQKHKVISVTYKSADEITQGRNRTTITQQCKRDGINLQFPMLPCVYTKKPRVGEIYLPLEICVVIS</sequence>
<evidence type="ECO:0000313" key="2">
    <source>
        <dbReference type="Proteomes" id="UP000789920"/>
    </source>
</evidence>
<comment type="caution">
    <text evidence="1">The sequence shown here is derived from an EMBL/GenBank/DDBJ whole genome shotgun (WGS) entry which is preliminary data.</text>
</comment>
<dbReference type="EMBL" id="CAJVQC010141335">
    <property type="protein sequence ID" value="CAG8844161.1"/>
    <property type="molecule type" value="Genomic_DNA"/>
</dbReference>
<reference evidence="1" key="1">
    <citation type="submission" date="2021-06" db="EMBL/GenBank/DDBJ databases">
        <authorList>
            <person name="Kallberg Y."/>
            <person name="Tangrot J."/>
            <person name="Rosling A."/>
        </authorList>
    </citation>
    <scope>NUCLEOTIDE SEQUENCE</scope>
    <source>
        <strain evidence="1">MA461A</strain>
    </source>
</reference>
<name>A0ACA9SMP1_9GLOM</name>
<gene>
    <name evidence="1" type="ORF">RPERSI_LOCUS33094</name>
</gene>
<proteinExistence type="predicted"/>
<evidence type="ECO:0000313" key="1">
    <source>
        <dbReference type="EMBL" id="CAG8844161.1"/>
    </source>
</evidence>
<protein>
    <submittedName>
        <fullName evidence="1">8299_t:CDS:1</fullName>
    </submittedName>
</protein>
<feature type="non-terminal residue" evidence="1">
    <location>
        <position position="1"/>
    </location>
</feature>
<accession>A0ACA9SMP1</accession>
<dbReference type="Proteomes" id="UP000789920">
    <property type="component" value="Unassembled WGS sequence"/>
</dbReference>
<feature type="non-terminal residue" evidence="1">
    <location>
        <position position="137"/>
    </location>
</feature>
<keyword evidence="2" id="KW-1185">Reference proteome</keyword>